<dbReference type="InterPro" id="IPR050231">
    <property type="entry name" value="Iron_ascorbate_oxido_reductase"/>
</dbReference>
<evidence type="ECO:0000256" key="3">
    <source>
        <dbReference type="RuleBase" id="RU003682"/>
    </source>
</evidence>
<dbReference type="InterPro" id="IPR027443">
    <property type="entry name" value="IPNS-like_sf"/>
</dbReference>
<comment type="caution">
    <text evidence="6">The sequence shown here is derived from an EMBL/GenBank/DDBJ whole genome shotgun (WGS) entry which is preliminary data.</text>
</comment>
<proteinExistence type="inferred from homology"/>
<feature type="domain" description="Fe2OG dioxygenase" evidence="5">
    <location>
        <begin position="159"/>
        <end position="257"/>
    </location>
</feature>
<dbReference type="Proteomes" id="UP001415857">
    <property type="component" value="Unassembled WGS sequence"/>
</dbReference>
<dbReference type="InterPro" id="IPR026992">
    <property type="entry name" value="DIOX_N"/>
</dbReference>
<dbReference type="Pfam" id="PF03171">
    <property type="entry name" value="2OG-FeII_Oxy"/>
    <property type="match status" value="1"/>
</dbReference>
<dbReference type="AlphaFoldDB" id="A0AAP0RJD2"/>
<name>A0AAP0RJD2_LIQFO</name>
<dbReference type="InterPro" id="IPR044861">
    <property type="entry name" value="IPNS-like_FE2OG_OXY"/>
</dbReference>
<comment type="similarity">
    <text evidence="3">Belongs to the iron/ascorbate-dependent oxidoreductase family.</text>
</comment>
<organism evidence="6 7">
    <name type="scientific">Liquidambar formosana</name>
    <name type="common">Formosan gum</name>
    <dbReference type="NCBI Taxonomy" id="63359"/>
    <lineage>
        <taxon>Eukaryota</taxon>
        <taxon>Viridiplantae</taxon>
        <taxon>Streptophyta</taxon>
        <taxon>Embryophyta</taxon>
        <taxon>Tracheophyta</taxon>
        <taxon>Spermatophyta</taxon>
        <taxon>Magnoliopsida</taxon>
        <taxon>eudicotyledons</taxon>
        <taxon>Gunneridae</taxon>
        <taxon>Pentapetalae</taxon>
        <taxon>Saxifragales</taxon>
        <taxon>Altingiaceae</taxon>
        <taxon>Liquidambar</taxon>
    </lineage>
</organism>
<dbReference type="GO" id="GO:0046872">
    <property type="term" value="F:metal ion binding"/>
    <property type="evidence" value="ECO:0007669"/>
    <property type="project" value="UniProtKB-KW"/>
</dbReference>
<dbReference type="InterPro" id="IPR005123">
    <property type="entry name" value="Oxoglu/Fe-dep_dioxygenase_dom"/>
</dbReference>
<dbReference type="PROSITE" id="PS51471">
    <property type="entry name" value="FE2OG_OXY"/>
    <property type="match status" value="1"/>
</dbReference>
<keyword evidence="3" id="KW-0560">Oxidoreductase</keyword>
<evidence type="ECO:0000313" key="7">
    <source>
        <dbReference type="Proteomes" id="UP001415857"/>
    </source>
</evidence>
<protein>
    <recommendedName>
        <fullName evidence="5">Fe2OG dioxygenase domain-containing protein</fullName>
    </recommendedName>
</protein>
<dbReference type="EMBL" id="JBBPBK010000009">
    <property type="protein sequence ID" value="KAK9278685.1"/>
    <property type="molecule type" value="Genomic_DNA"/>
</dbReference>
<keyword evidence="2 3" id="KW-0408">Iron</keyword>
<evidence type="ECO:0000256" key="4">
    <source>
        <dbReference type="SAM" id="MobiDB-lite"/>
    </source>
</evidence>
<keyword evidence="1 3" id="KW-0479">Metal-binding</keyword>
<keyword evidence="7" id="KW-1185">Reference proteome</keyword>
<evidence type="ECO:0000256" key="1">
    <source>
        <dbReference type="ARBA" id="ARBA00022723"/>
    </source>
</evidence>
<dbReference type="SUPFAM" id="SSF51197">
    <property type="entry name" value="Clavaminate synthase-like"/>
    <property type="match status" value="1"/>
</dbReference>
<dbReference type="PANTHER" id="PTHR47990">
    <property type="entry name" value="2-OXOGLUTARATE (2OG) AND FE(II)-DEPENDENT OXYGENASE SUPERFAMILY PROTEIN-RELATED"/>
    <property type="match status" value="1"/>
</dbReference>
<dbReference type="Gene3D" id="2.60.120.330">
    <property type="entry name" value="B-lactam Antibiotic, Isopenicillin N Synthase, Chain"/>
    <property type="match status" value="1"/>
</dbReference>
<reference evidence="6 7" key="1">
    <citation type="journal article" date="2024" name="Plant J.">
        <title>Genome sequences and population genomics reveal climatic adaptation and genomic divergence between two closely related sweetgum species.</title>
        <authorList>
            <person name="Xu W.Q."/>
            <person name="Ren C.Q."/>
            <person name="Zhang X.Y."/>
            <person name="Comes H.P."/>
            <person name="Liu X.H."/>
            <person name="Li Y.G."/>
            <person name="Kettle C.J."/>
            <person name="Jalonen R."/>
            <person name="Gaisberger H."/>
            <person name="Ma Y.Z."/>
            <person name="Qiu Y.X."/>
        </authorList>
    </citation>
    <scope>NUCLEOTIDE SEQUENCE [LARGE SCALE GENOMIC DNA]</scope>
    <source>
        <strain evidence="6">Hangzhou</strain>
    </source>
</reference>
<evidence type="ECO:0000313" key="6">
    <source>
        <dbReference type="EMBL" id="KAK9278685.1"/>
    </source>
</evidence>
<sequence>MAKTSIPTVDLSPFFTKGDEEGKKKAIKIIGHACSEYGFFQIVNHGVPVDLINRALKLSKTFFDYPSEEKLKSSPQPGGPLPAGYSRQPERSADKNEFLLMLPPGSSHNVYPSNPPGFRELLDEIFSYLVKTGSLIESLLNDCLGLPPNFLKDYNNDRKWDLMSTFRYFPATDMENTGVGEHKDVNCITFVFEDEVGGLEVKKDGEWISVAPTQGTLVVNVGDIIQVLSNNKFKSASHRVVRQQGRNRHSYAFFYNLGGDKWVEPLPQFTKAIGEPPRYRGFFYKEYLQLRLRNKTHPPSRPEDVISLAHYAIPT</sequence>
<evidence type="ECO:0000259" key="5">
    <source>
        <dbReference type="PROSITE" id="PS51471"/>
    </source>
</evidence>
<dbReference type="Pfam" id="PF14226">
    <property type="entry name" value="DIOX_N"/>
    <property type="match status" value="1"/>
</dbReference>
<feature type="region of interest" description="Disordered" evidence="4">
    <location>
        <begin position="68"/>
        <end position="89"/>
    </location>
</feature>
<gene>
    <name evidence="6" type="ORF">L1049_028259</name>
</gene>
<evidence type="ECO:0000256" key="2">
    <source>
        <dbReference type="ARBA" id="ARBA00023004"/>
    </source>
</evidence>
<accession>A0AAP0RJD2</accession>
<dbReference type="GO" id="GO:0016491">
    <property type="term" value="F:oxidoreductase activity"/>
    <property type="evidence" value="ECO:0007669"/>
    <property type="project" value="UniProtKB-KW"/>
</dbReference>